<reference evidence="9" key="1">
    <citation type="journal article" date="2021" name="PeerJ">
        <title>Extensive microbial diversity within the chicken gut microbiome revealed by metagenomics and culture.</title>
        <authorList>
            <person name="Gilroy R."/>
            <person name="Ravi A."/>
            <person name="Getino M."/>
            <person name="Pursley I."/>
            <person name="Horton D.L."/>
            <person name="Alikhan N.F."/>
            <person name="Baker D."/>
            <person name="Gharbi K."/>
            <person name="Hall N."/>
            <person name="Watson M."/>
            <person name="Adriaenssens E.M."/>
            <person name="Foster-Nyarko E."/>
            <person name="Jarju S."/>
            <person name="Secka A."/>
            <person name="Antonio M."/>
            <person name="Oren A."/>
            <person name="Chaudhuri R.R."/>
            <person name="La Ragione R."/>
            <person name="Hildebrand F."/>
            <person name="Pallen M.J."/>
        </authorList>
    </citation>
    <scope>NUCLEOTIDE SEQUENCE</scope>
    <source>
        <strain evidence="9">ChiHecec2B26-12326</strain>
    </source>
</reference>
<accession>A0A9D1XR07</accession>
<name>A0A9D1XR07_9BACT</name>
<evidence type="ECO:0000313" key="10">
    <source>
        <dbReference type="Proteomes" id="UP000823847"/>
    </source>
</evidence>
<organism evidence="9 10">
    <name type="scientific">Candidatus Parabacteroides intestinigallinarum</name>
    <dbReference type="NCBI Taxonomy" id="2838722"/>
    <lineage>
        <taxon>Bacteria</taxon>
        <taxon>Pseudomonadati</taxon>
        <taxon>Bacteroidota</taxon>
        <taxon>Bacteroidia</taxon>
        <taxon>Bacteroidales</taxon>
        <taxon>Tannerellaceae</taxon>
        <taxon>Parabacteroides</taxon>
    </lineage>
</organism>
<keyword evidence="4 6" id="KW-1133">Transmembrane helix</keyword>
<evidence type="ECO:0000259" key="7">
    <source>
        <dbReference type="Pfam" id="PF02687"/>
    </source>
</evidence>
<evidence type="ECO:0000256" key="2">
    <source>
        <dbReference type="ARBA" id="ARBA00022475"/>
    </source>
</evidence>
<dbReference type="Pfam" id="PF02687">
    <property type="entry name" value="FtsX"/>
    <property type="match status" value="1"/>
</dbReference>
<feature type="transmembrane region" description="Helical" evidence="6">
    <location>
        <begin position="288"/>
        <end position="311"/>
    </location>
</feature>
<dbReference type="PANTHER" id="PTHR30572">
    <property type="entry name" value="MEMBRANE COMPONENT OF TRANSPORTER-RELATED"/>
    <property type="match status" value="1"/>
</dbReference>
<dbReference type="AlphaFoldDB" id="A0A9D1XR07"/>
<comment type="subcellular location">
    <subcellularLocation>
        <location evidence="1">Cell membrane</location>
        <topology evidence="1">Multi-pass membrane protein</topology>
    </subcellularLocation>
</comment>
<proteinExistence type="predicted"/>
<protein>
    <submittedName>
        <fullName evidence="9">ABC transporter permease</fullName>
    </submittedName>
</protein>
<feature type="transmembrane region" description="Helical" evidence="6">
    <location>
        <begin position="347"/>
        <end position="370"/>
    </location>
</feature>
<keyword evidence="3 6" id="KW-0812">Transmembrane</keyword>
<comment type="caution">
    <text evidence="9">The sequence shown here is derived from an EMBL/GenBank/DDBJ whole genome shotgun (WGS) entry which is preliminary data.</text>
</comment>
<evidence type="ECO:0000256" key="1">
    <source>
        <dbReference type="ARBA" id="ARBA00004651"/>
    </source>
</evidence>
<evidence type="ECO:0000256" key="3">
    <source>
        <dbReference type="ARBA" id="ARBA00022692"/>
    </source>
</evidence>
<feature type="domain" description="MacB-like periplasmic core" evidence="8">
    <location>
        <begin position="20"/>
        <end position="244"/>
    </location>
</feature>
<dbReference type="GO" id="GO:0022857">
    <property type="term" value="F:transmembrane transporter activity"/>
    <property type="evidence" value="ECO:0007669"/>
    <property type="project" value="TreeGrafter"/>
</dbReference>
<dbReference type="EMBL" id="DXEN01000042">
    <property type="protein sequence ID" value="HIX86137.1"/>
    <property type="molecule type" value="Genomic_DNA"/>
</dbReference>
<evidence type="ECO:0000313" key="9">
    <source>
        <dbReference type="EMBL" id="HIX86137.1"/>
    </source>
</evidence>
<dbReference type="GO" id="GO:0005886">
    <property type="term" value="C:plasma membrane"/>
    <property type="evidence" value="ECO:0007669"/>
    <property type="project" value="UniProtKB-SubCell"/>
</dbReference>
<dbReference type="InterPro" id="IPR003838">
    <property type="entry name" value="ABC3_permease_C"/>
</dbReference>
<evidence type="ECO:0000256" key="4">
    <source>
        <dbReference type="ARBA" id="ARBA00022989"/>
    </source>
</evidence>
<evidence type="ECO:0000256" key="5">
    <source>
        <dbReference type="ARBA" id="ARBA00023136"/>
    </source>
</evidence>
<dbReference type="InterPro" id="IPR050250">
    <property type="entry name" value="Macrolide_Exporter_MacB"/>
</dbReference>
<reference evidence="9" key="2">
    <citation type="submission" date="2021-04" db="EMBL/GenBank/DDBJ databases">
        <authorList>
            <person name="Gilroy R."/>
        </authorList>
    </citation>
    <scope>NUCLEOTIDE SEQUENCE</scope>
    <source>
        <strain evidence="9">ChiHecec2B26-12326</strain>
    </source>
</reference>
<feature type="transmembrane region" description="Helical" evidence="6">
    <location>
        <begin position="21"/>
        <end position="41"/>
    </location>
</feature>
<evidence type="ECO:0000259" key="8">
    <source>
        <dbReference type="Pfam" id="PF12704"/>
    </source>
</evidence>
<dbReference type="Pfam" id="PF12704">
    <property type="entry name" value="MacB_PCD"/>
    <property type="match status" value="1"/>
</dbReference>
<dbReference type="InterPro" id="IPR025857">
    <property type="entry name" value="MacB_PCD"/>
</dbReference>
<feature type="domain" description="ABC3 transporter permease C-terminal" evidence="7">
    <location>
        <begin position="293"/>
        <end position="418"/>
    </location>
</feature>
<dbReference type="Proteomes" id="UP000823847">
    <property type="component" value="Unassembled WGS sequence"/>
</dbReference>
<keyword evidence="5 6" id="KW-0472">Membrane</keyword>
<feature type="transmembrane region" description="Helical" evidence="6">
    <location>
        <begin position="390"/>
        <end position="412"/>
    </location>
</feature>
<gene>
    <name evidence="9" type="ORF">H9848_05975</name>
</gene>
<sequence>MIRIYLKQAWFLLRENKLLTAVSVGGTALAICLIMVIVIVWQIRVASYSPEDYRDRMLFVNWAVANGVEDSNVNNSAKLGSRVAKECLYPLETAEAVGIGSHVYQALVATTDHAVEFEADMSHTDAGYWRVFNFRFLAGKPYDEAAVASGIKEVVVSASTARRLFGTTDAVGKTIEVNYVPYVIRGVVRDVSRLAEAAYADVWVPYTSCYTAFMDNGCERLLGIFDAYLLAPSAADRPKVKAEALANIERMNASQREFRLKLFGAPDDITEARVRDHPMLEPPVAKVVARYVLIIAIILLIPAINMSGLTLSRMRKRMAEIGVRRAFGATRRELVTQILCENLLQTLMGGVLGLVVSYVMVTALPGWLLAADDTGISQAFLNADMLFNPVIFALAFLACLLLNLLSAGIPAWRSARAPIVRALNNG</sequence>
<dbReference type="PANTHER" id="PTHR30572:SF18">
    <property type="entry name" value="ABC-TYPE MACROLIDE FAMILY EXPORT SYSTEM PERMEASE COMPONENT 2"/>
    <property type="match status" value="1"/>
</dbReference>
<evidence type="ECO:0000256" key="6">
    <source>
        <dbReference type="SAM" id="Phobius"/>
    </source>
</evidence>
<keyword evidence="2" id="KW-1003">Cell membrane</keyword>